<dbReference type="GO" id="GO:0005737">
    <property type="term" value="C:cytoplasm"/>
    <property type="evidence" value="ECO:0007669"/>
    <property type="project" value="UniProtKB-SubCell"/>
</dbReference>
<dbReference type="CDD" id="cd04489">
    <property type="entry name" value="ExoVII_LU_OBF"/>
    <property type="match status" value="1"/>
</dbReference>
<gene>
    <name evidence="5" type="primary">xseA</name>
    <name evidence="9" type="ORF">GEV26_13225</name>
</gene>
<proteinExistence type="inferred from homology"/>
<evidence type="ECO:0000256" key="1">
    <source>
        <dbReference type="ARBA" id="ARBA00022490"/>
    </source>
</evidence>
<evidence type="ECO:0000256" key="5">
    <source>
        <dbReference type="HAMAP-Rule" id="MF_00378"/>
    </source>
</evidence>
<dbReference type="GO" id="GO:0009318">
    <property type="term" value="C:exodeoxyribonuclease VII complex"/>
    <property type="evidence" value="ECO:0007669"/>
    <property type="project" value="UniProtKB-UniRule"/>
</dbReference>
<dbReference type="InterPro" id="IPR020579">
    <property type="entry name" value="Exonuc_VII_lsu_C"/>
</dbReference>
<organism evidence="9 10">
    <name type="scientific">Aeromicrobium yanjiei</name>
    <dbReference type="NCBI Taxonomy" id="2662028"/>
    <lineage>
        <taxon>Bacteria</taxon>
        <taxon>Bacillati</taxon>
        <taxon>Actinomycetota</taxon>
        <taxon>Actinomycetes</taxon>
        <taxon>Propionibacteriales</taxon>
        <taxon>Nocardioidaceae</taxon>
        <taxon>Aeromicrobium</taxon>
    </lineage>
</organism>
<dbReference type="InterPro" id="IPR003753">
    <property type="entry name" value="Exonuc_VII_L"/>
</dbReference>
<dbReference type="GO" id="GO:0006308">
    <property type="term" value="P:DNA catabolic process"/>
    <property type="evidence" value="ECO:0007669"/>
    <property type="project" value="UniProtKB-UniRule"/>
</dbReference>
<comment type="catalytic activity">
    <reaction evidence="5 6">
        <text>Exonucleolytic cleavage in either 5'- to 3'- or 3'- to 5'-direction to yield nucleoside 5'-phosphates.</text>
        <dbReference type="EC" id="3.1.11.6"/>
    </reaction>
</comment>
<dbReference type="Pfam" id="PF02601">
    <property type="entry name" value="Exonuc_VII_L"/>
    <property type="match status" value="1"/>
</dbReference>
<comment type="similarity">
    <text evidence="5 6">Belongs to the XseA family.</text>
</comment>
<protein>
    <recommendedName>
        <fullName evidence="5">Exodeoxyribonuclease 7 large subunit</fullName>
        <ecNumber evidence="5">3.1.11.6</ecNumber>
    </recommendedName>
    <alternativeName>
        <fullName evidence="5">Exodeoxyribonuclease VII large subunit</fullName>
        <shortName evidence="5">Exonuclease VII large subunit</shortName>
    </alternativeName>
</protein>
<dbReference type="PANTHER" id="PTHR30008">
    <property type="entry name" value="EXODEOXYRIBONUCLEASE 7 LARGE SUBUNIT"/>
    <property type="match status" value="1"/>
</dbReference>
<keyword evidence="3 5" id="KW-0378">Hydrolase</keyword>
<keyword evidence="1 5" id="KW-0963">Cytoplasm</keyword>
<evidence type="ECO:0000259" key="7">
    <source>
        <dbReference type="Pfam" id="PF02601"/>
    </source>
</evidence>
<comment type="subcellular location">
    <subcellularLocation>
        <location evidence="5 6">Cytoplasm</location>
    </subcellularLocation>
</comment>
<name>A0A5Q2MKL9_9ACTN</name>
<keyword evidence="10" id="KW-1185">Reference proteome</keyword>
<dbReference type="InterPro" id="IPR025824">
    <property type="entry name" value="OB-fold_nuc-bd_dom"/>
</dbReference>
<evidence type="ECO:0000256" key="4">
    <source>
        <dbReference type="ARBA" id="ARBA00022839"/>
    </source>
</evidence>
<dbReference type="EC" id="3.1.11.6" evidence="5"/>
<dbReference type="KEGG" id="aef:GEV26_13225"/>
<evidence type="ECO:0000256" key="6">
    <source>
        <dbReference type="RuleBase" id="RU004355"/>
    </source>
</evidence>
<reference evidence="9 10" key="1">
    <citation type="submission" date="2019-11" db="EMBL/GenBank/DDBJ databases">
        <authorList>
            <person name="Li J."/>
        </authorList>
    </citation>
    <scope>NUCLEOTIDE SEQUENCE [LARGE SCALE GENOMIC DNA]</scope>
    <source>
        <strain evidence="9 10">MF47</strain>
    </source>
</reference>
<dbReference type="PANTHER" id="PTHR30008:SF0">
    <property type="entry name" value="EXODEOXYRIBONUCLEASE 7 LARGE SUBUNIT"/>
    <property type="match status" value="1"/>
</dbReference>
<dbReference type="Pfam" id="PF13742">
    <property type="entry name" value="tRNA_anti_2"/>
    <property type="match status" value="1"/>
</dbReference>
<comment type="subunit">
    <text evidence="5">Heterooligomer composed of large and small subunits.</text>
</comment>
<evidence type="ECO:0000256" key="3">
    <source>
        <dbReference type="ARBA" id="ARBA00022801"/>
    </source>
</evidence>
<sequence>MALETSAETPAPLRQISQLLAGYVDRLGAVWIEAEIASLTRRQGMCFLTLRDLQAKVSIEAKCHASVLDASHAPITEGSRVVVHAKPSFYAPRGSLALELREIRPQGEGELLAQLERRKQLLAAEGLFDPRLKKPLPVLPRGIGLITGKNSAAERDVLQNAQLRWADVRFVVRHALMQGNDSARDVMRALAELSADASVDLIVIARGGGSIEDLLPFSDEGLIRAVHACTVPVVSAIGHEPDTPILDLVADLRASTPTDAAKRIVPDVREELAGVAAMRERALLAVRSRVDREQRGLADLRSRPVLARPATLVEAEEVRLHDVRDRARRSLGHRLDRAGDEIGHHLARVRGLSPLATLQRGYAVAQLADGAVITSIEQVPDGTELTVRVADGTIRARTVAALPAHPADIPLPPEEPDDD</sequence>
<dbReference type="Proteomes" id="UP000392064">
    <property type="component" value="Chromosome"/>
</dbReference>
<dbReference type="AlphaFoldDB" id="A0A5Q2MKL9"/>
<feature type="domain" description="Exonuclease VII large subunit C-terminal" evidence="7">
    <location>
        <begin position="127"/>
        <end position="344"/>
    </location>
</feature>
<dbReference type="GO" id="GO:0008855">
    <property type="term" value="F:exodeoxyribonuclease VII activity"/>
    <property type="evidence" value="ECO:0007669"/>
    <property type="project" value="UniProtKB-UniRule"/>
</dbReference>
<evidence type="ECO:0000259" key="8">
    <source>
        <dbReference type="Pfam" id="PF13742"/>
    </source>
</evidence>
<evidence type="ECO:0000313" key="9">
    <source>
        <dbReference type="EMBL" id="QGG42253.1"/>
    </source>
</evidence>
<feature type="domain" description="OB-fold nucleic acid binding" evidence="8">
    <location>
        <begin position="15"/>
        <end position="104"/>
    </location>
</feature>
<evidence type="ECO:0000256" key="2">
    <source>
        <dbReference type="ARBA" id="ARBA00022722"/>
    </source>
</evidence>
<dbReference type="HAMAP" id="MF_00378">
    <property type="entry name" value="Exonuc_7_L"/>
    <property type="match status" value="1"/>
</dbReference>
<keyword evidence="2 5" id="KW-0540">Nuclease</keyword>
<keyword evidence="4 5" id="KW-0269">Exonuclease</keyword>
<dbReference type="EMBL" id="CP045737">
    <property type="protein sequence ID" value="QGG42253.1"/>
    <property type="molecule type" value="Genomic_DNA"/>
</dbReference>
<dbReference type="GO" id="GO:0003676">
    <property type="term" value="F:nucleic acid binding"/>
    <property type="evidence" value="ECO:0007669"/>
    <property type="project" value="InterPro"/>
</dbReference>
<dbReference type="RefSeq" id="WP_153653751.1">
    <property type="nucleotide sequence ID" value="NZ_CP045737.1"/>
</dbReference>
<evidence type="ECO:0000313" key="10">
    <source>
        <dbReference type="Proteomes" id="UP000392064"/>
    </source>
</evidence>
<comment type="function">
    <text evidence="5">Bidirectionally degrades single-stranded DNA into large acid-insoluble oligonucleotides, which are then degraded further into small acid-soluble oligonucleotides.</text>
</comment>
<dbReference type="NCBIfam" id="TIGR00237">
    <property type="entry name" value="xseA"/>
    <property type="match status" value="1"/>
</dbReference>
<accession>A0A5Q2MKL9</accession>